<proteinExistence type="inferred from homology"/>
<feature type="compositionally biased region" description="Basic and acidic residues" evidence="13">
    <location>
        <begin position="547"/>
        <end position="557"/>
    </location>
</feature>
<feature type="compositionally biased region" description="Polar residues" evidence="13">
    <location>
        <begin position="240"/>
        <end position="253"/>
    </location>
</feature>
<name>A0A6I8NPK3_ORNAN</name>
<sequence length="1894" mass="210862">MVGGLTLAAPPPGKDGDLQPCKKQRKDDDESSCKTIIKYLSPIGKTGDKVFSSPKSNNILDYFKKTPPASEHACMAKESKVKSSKLLNVDDGKECQTPSRPSSNSTSGSRCKRRGKRINLCKQLNDSKPENASTIEIISDDSGENSLSNGFIGSTDSSFLAQKGGEERSESNQDPKPQSIIVPCQKDSKKANSEQSTVKSNRKKPLKRKPKSDLGLPESLSWEKELEEPQASSPKAVESMNMNRPTEAVQLNESTVTVSFEEFLKSQRESRLDPVSAADRSKFVNSDAAKERAKNDNTSDPENCDGSLPLKTVTVLAQIHSIPPKSVSGLKAKKTKKIASIFLKQKEYGIENSPPELEVEQNEQTIQKRKSNVVIREEELELAVLEAAGPEVGKPKCTVEERQQFMKAFRQPSSDSIKSGVKKSSEKVKEVNEKPLKEEGEEEGANKTENQKLQKESVDFNSQPQPGKGDSTNGRTMKLRRKGKKASESTEIKNEEKPEEDNEKKTPNEGKNPSDTEATKNQDRVRRSLRRQKTASQSSMPFTFRNTDSKDSIDDSPFKASTPKASGRWARTNTRPGTCRSKGIGASKRALSDSLVKVSAPELRGNSSRRRRSSNPVRISISDTASEGAPDEESPVKISTPKATSTASGKSNLYVAELITVPSDSKSPIRMKFTRISSPKKGEATDEDFIPKRRKARRSKNISKAKQLIEKAKAIHHKSKVNEVSTPLRRSSRNQTLLERKNRTEAKDSIIIIDTNSSSSPSPKKNARRKQKALPCLNDVLGKKTTNTKFTKNVPVGKVKVAPLFLAKRAQKTPGTGTITVFDESSQDTSENSQDDKQFKAKREFLRSGLPDSLKRHIAKKAAALETYLAISSCFPTVVHVQQKDDCSHLWNLTPPSCALLTKLRKLSAPVPDITKRAIALGEFSVLDIKPRNTNSAVVLSGSRPDFTEELRKHLLKEIQSSNSDFPVKSYFMNFLKKRTEHQALFENQSKQGNQRLKFSDNQKESKRKRTETEHHKSKRRKPSSDASGTVEALPIMDRSNINNSPGLKLDSSKARLSRVTRKKPAAQENAARNKKADLPQDPDVLIIDKDEGSSSEVITISDSGSEDMLWTEKYQPQNSSELIGNRLAIKKLHSWLKDWKKRAEFEEKNVKGKRDDKQQDLSDSIDFKGDDSDEEESPLCNTVLITGPTGVGKTAAVYACAQELGFKVFEVNASSQRSGRQILSQLKEATQSHQVDKKGVNSHKPCFFNSYSLGKSPKKSSSPKKVMSPRKPPLSPRGAGPKRGLPPKTLANYFKVSSKQKNNEGMTKSQENNNEICSSEEKQGLRTKATNTPNSNIKEFETEEPNRKSATSLILFEEVDVIFDEDAGFLNAIKTFMATTKRPVILTTSDPAFSLMFDGFFEEINFKTPCLINVASFLQVLCLAENLRTDVKDFVTLLKINNCDIRRSVLYLQFWIRSGGGVPKEKSLSFYGGNDRNVQVGSTEDTACFTSSERDPADLPMCDTGSVETFLGLKNIFHPSEDLFSFLKHKTSTREEWDKLIQFLTEFQARNVDFLHSNLEFVLPLPVLTVPEPKCAGISSGTSSEKPLLKDSKPLIDDEHSKEISTLKNSKKIKYRKKITSLDDSDLFDTELNYLDERSSPLIAIPTKKEEENKDGICLETKDQHKSVEVNSASIPPKTLAEKKCSTLVSHCLNSLTEFLDSMSFIDSVLTGVREQKEFCQNEEFNWTNGKLKNGLCDEFSQENSDWFTSQNTGELKAVVEALSFSKCSADISQALETSLASCKKLGKDPSKELALHVSERRNEVYFSQSAANLDRAQKRLAIIKSVFSSRSLLNLGNRQEIIVDYLPTLRSICRTEKSKEQGKSKRRFLHYFEGIHLDLSKDTVNCLAASFP</sequence>
<feature type="compositionally biased region" description="Basic and acidic residues" evidence="13">
    <location>
        <begin position="288"/>
        <end position="297"/>
    </location>
</feature>
<feature type="region of interest" description="Disordered" evidence="13">
    <location>
        <begin position="670"/>
        <end position="703"/>
    </location>
</feature>
<feature type="compositionally biased region" description="Basic residues" evidence="13">
    <location>
        <begin position="1056"/>
        <end position="1065"/>
    </location>
</feature>
<evidence type="ECO:0000256" key="7">
    <source>
        <dbReference type="ARBA" id="ARBA00022840"/>
    </source>
</evidence>
<feature type="region of interest" description="Disordered" evidence="13">
    <location>
        <begin position="987"/>
        <end position="1079"/>
    </location>
</feature>
<keyword evidence="9" id="KW-0539">Nucleus</keyword>
<feature type="compositionally biased region" description="Basic residues" evidence="13">
    <location>
        <begin position="692"/>
        <end position="703"/>
    </location>
</feature>
<feature type="region of interest" description="Disordered" evidence="13">
    <location>
        <begin position="1"/>
        <end position="31"/>
    </location>
</feature>
<dbReference type="Pfam" id="PF00004">
    <property type="entry name" value="AAA"/>
    <property type="match status" value="1"/>
</dbReference>
<gene>
    <name evidence="15" type="primary">ATAD5</name>
</gene>
<dbReference type="PANTHER" id="PTHR23389">
    <property type="entry name" value="CHROMOSOME TRANSMISSION FIDELITY FACTOR 18"/>
    <property type="match status" value="1"/>
</dbReference>
<dbReference type="CTD" id="79915"/>
<feature type="compositionally biased region" description="Polar residues" evidence="13">
    <location>
        <begin position="817"/>
        <end position="832"/>
    </location>
</feature>
<dbReference type="GO" id="GO:1902751">
    <property type="term" value="P:positive regulation of cell cycle G2/M phase transition"/>
    <property type="evidence" value="ECO:0007669"/>
    <property type="project" value="Ensembl"/>
</dbReference>
<evidence type="ECO:0000256" key="12">
    <source>
        <dbReference type="ARBA" id="ARBA00082413"/>
    </source>
</evidence>
<feature type="region of interest" description="Disordered" evidence="13">
    <location>
        <begin position="265"/>
        <end position="306"/>
    </location>
</feature>
<dbReference type="InterPro" id="IPR003593">
    <property type="entry name" value="AAA+_ATPase"/>
</dbReference>
<feature type="region of interest" description="Disordered" evidence="13">
    <location>
        <begin position="407"/>
        <end position="651"/>
    </location>
</feature>
<dbReference type="GO" id="GO:0045740">
    <property type="term" value="P:positive regulation of DNA replication"/>
    <property type="evidence" value="ECO:0007669"/>
    <property type="project" value="Ensembl"/>
</dbReference>
<accession>A0A6I8NPK3</accession>
<reference evidence="15 16" key="1">
    <citation type="journal article" date="2008" name="Nature">
        <title>Genome analysis of the platypus reveals unique signatures of evolution.</title>
        <authorList>
            <person name="Warren W.C."/>
            <person name="Hillier L.W."/>
            <person name="Marshall Graves J.A."/>
            <person name="Birney E."/>
            <person name="Ponting C.P."/>
            <person name="Grutzner F."/>
            <person name="Belov K."/>
            <person name="Miller W."/>
            <person name="Clarke L."/>
            <person name="Chinwalla A.T."/>
            <person name="Yang S.P."/>
            <person name="Heger A."/>
            <person name="Locke D.P."/>
            <person name="Miethke P."/>
            <person name="Waters P.D."/>
            <person name="Veyrunes F."/>
            <person name="Fulton L."/>
            <person name="Fulton B."/>
            <person name="Graves T."/>
            <person name="Wallis J."/>
            <person name="Puente X.S."/>
            <person name="Lopez-Otin C."/>
            <person name="Ordonez G.R."/>
            <person name="Eichler E.E."/>
            <person name="Chen L."/>
            <person name="Cheng Z."/>
            <person name="Deakin J.E."/>
            <person name="Alsop A."/>
            <person name="Thompson K."/>
            <person name="Kirby P."/>
            <person name="Papenfuss A.T."/>
            <person name="Wakefield M.J."/>
            <person name="Olender T."/>
            <person name="Lancet D."/>
            <person name="Huttley G.A."/>
            <person name="Smit A.F."/>
            <person name="Pask A."/>
            <person name="Temple-Smith P."/>
            <person name="Batzer M.A."/>
            <person name="Walker J.A."/>
            <person name="Konkel M.K."/>
            <person name="Harris R.S."/>
            <person name="Whittington C.M."/>
            <person name="Wong E.S."/>
            <person name="Gemmell N.J."/>
            <person name="Buschiazzo E."/>
            <person name="Vargas Jentzsch I.M."/>
            <person name="Merkel A."/>
            <person name="Schmitz J."/>
            <person name="Zemann A."/>
            <person name="Churakov G."/>
            <person name="Kriegs J.O."/>
            <person name="Brosius J."/>
            <person name="Murchison E.P."/>
            <person name="Sachidanandam R."/>
            <person name="Smith C."/>
            <person name="Hannon G.J."/>
            <person name="Tsend-Ayush E."/>
            <person name="McMillan D."/>
            <person name="Attenborough R."/>
            <person name="Rens W."/>
            <person name="Ferguson-Smith M."/>
            <person name="Lefevre C.M."/>
            <person name="Sharp J.A."/>
            <person name="Nicholas K.R."/>
            <person name="Ray D.A."/>
            <person name="Kube M."/>
            <person name="Reinhardt R."/>
            <person name="Pringle T.H."/>
            <person name="Taylor J."/>
            <person name="Jones R.C."/>
            <person name="Nixon B."/>
            <person name="Dacheux J.L."/>
            <person name="Niwa H."/>
            <person name="Sekita Y."/>
            <person name="Huang X."/>
            <person name="Stark A."/>
            <person name="Kheradpour P."/>
            <person name="Kellis M."/>
            <person name="Flicek P."/>
            <person name="Chen Y."/>
            <person name="Webber C."/>
            <person name="Hardison R."/>
            <person name="Nelson J."/>
            <person name="Hallsworth-Pepin K."/>
            <person name="Delehaunty K."/>
            <person name="Markovic C."/>
            <person name="Minx P."/>
            <person name="Feng Y."/>
            <person name="Kremitzki C."/>
            <person name="Mitreva M."/>
            <person name="Glasscock J."/>
            <person name="Wylie T."/>
            <person name="Wohldmann P."/>
            <person name="Thiru P."/>
            <person name="Nhan M.N."/>
            <person name="Pohl C.S."/>
            <person name="Smith S.M."/>
            <person name="Hou S."/>
            <person name="Nefedov M."/>
            <person name="de Jong P.J."/>
            <person name="Renfree M.B."/>
            <person name="Mardis E.R."/>
            <person name="Wilson R.K."/>
        </authorList>
    </citation>
    <scope>NUCLEOTIDE SEQUENCE [LARGE SCALE GENOMIC DNA]</scope>
    <source>
        <strain evidence="15 16">Glennie</strain>
    </source>
</reference>
<feature type="compositionally biased region" description="Polar residues" evidence="13">
    <location>
        <begin position="1296"/>
        <end position="1318"/>
    </location>
</feature>
<evidence type="ECO:0000256" key="6">
    <source>
        <dbReference type="ARBA" id="ARBA00022763"/>
    </source>
</evidence>
<feature type="compositionally biased region" description="Basic and acidic residues" evidence="13">
    <location>
        <begin position="485"/>
        <end position="526"/>
    </location>
</feature>
<feature type="region of interest" description="Disordered" evidence="13">
    <location>
        <begin position="1250"/>
        <end position="1344"/>
    </location>
</feature>
<keyword evidence="5" id="KW-0547">Nucleotide-binding</keyword>
<evidence type="ECO:0000256" key="13">
    <source>
        <dbReference type="SAM" id="MobiDB-lite"/>
    </source>
</evidence>
<keyword evidence="8" id="KW-0832">Ubl conjugation</keyword>
<dbReference type="GO" id="GO:0016887">
    <property type="term" value="F:ATP hydrolysis activity"/>
    <property type="evidence" value="ECO:0007669"/>
    <property type="project" value="InterPro"/>
</dbReference>
<feature type="compositionally biased region" description="Polar residues" evidence="13">
    <location>
        <begin position="987"/>
        <end position="997"/>
    </location>
</feature>
<dbReference type="GeneTree" id="ENSGT00940000153469"/>
<evidence type="ECO:0000256" key="5">
    <source>
        <dbReference type="ARBA" id="ARBA00022741"/>
    </source>
</evidence>
<evidence type="ECO:0000256" key="4">
    <source>
        <dbReference type="ARBA" id="ARBA00022553"/>
    </source>
</evidence>
<dbReference type="InterPro" id="IPR003959">
    <property type="entry name" value="ATPase_AAA_core"/>
</dbReference>
<dbReference type="Gene3D" id="3.40.50.300">
    <property type="entry name" value="P-loop containing nucleotide triphosphate hydrolases"/>
    <property type="match status" value="2"/>
</dbReference>
<dbReference type="Proteomes" id="UP000002279">
    <property type="component" value="Chromosome 15"/>
</dbReference>
<evidence type="ECO:0000256" key="11">
    <source>
        <dbReference type="ARBA" id="ARBA00071859"/>
    </source>
</evidence>
<feature type="compositionally biased region" description="Polar residues" evidence="13">
    <location>
        <begin position="641"/>
        <end position="651"/>
    </location>
</feature>
<keyword evidence="6" id="KW-0227">DNA damage</keyword>
<organism evidence="15 16">
    <name type="scientific">Ornithorhynchus anatinus</name>
    <name type="common">Duckbill platypus</name>
    <dbReference type="NCBI Taxonomy" id="9258"/>
    <lineage>
        <taxon>Eukaryota</taxon>
        <taxon>Metazoa</taxon>
        <taxon>Chordata</taxon>
        <taxon>Craniata</taxon>
        <taxon>Vertebrata</taxon>
        <taxon>Euteleostomi</taxon>
        <taxon>Mammalia</taxon>
        <taxon>Monotremata</taxon>
        <taxon>Ornithorhynchidae</taxon>
        <taxon>Ornithorhynchus</taxon>
    </lineage>
</organism>
<dbReference type="FunCoup" id="A0A6I8NPK3">
    <property type="interactions" value="1951"/>
</dbReference>
<dbReference type="Ensembl" id="ENSOANT00000051040.1">
    <property type="protein sequence ID" value="ENSOANP00000042756.1"/>
    <property type="gene ID" value="ENSOANG00000005254.4"/>
</dbReference>
<feature type="compositionally biased region" description="Basic and acidic residues" evidence="13">
    <location>
        <begin position="998"/>
        <end position="1015"/>
    </location>
</feature>
<reference evidence="15" key="2">
    <citation type="submission" date="2025-08" db="UniProtKB">
        <authorList>
            <consortium name="Ensembl"/>
        </authorList>
    </citation>
    <scope>IDENTIFICATION</scope>
    <source>
        <strain evidence="15">Glennie</strain>
    </source>
</reference>
<dbReference type="OMA" id="KSPKKMY"/>
<dbReference type="FunFam" id="3.40.50.300:FF:000846">
    <property type="entry name" value="ATPase family AAA domain-containing protein 5"/>
    <property type="match status" value="1"/>
</dbReference>
<feature type="region of interest" description="Disordered" evidence="13">
    <location>
        <begin position="817"/>
        <end position="838"/>
    </location>
</feature>
<feature type="region of interest" description="Disordered" evidence="13">
    <location>
        <begin position="74"/>
        <end position="253"/>
    </location>
</feature>
<dbReference type="PANTHER" id="PTHR23389:SF21">
    <property type="entry name" value="ATPASE FAMILY AAA DOMAIN-CONTAINING PROTEIN 5"/>
    <property type="match status" value="1"/>
</dbReference>
<dbReference type="GO" id="GO:0006974">
    <property type="term" value="P:DNA damage response"/>
    <property type="evidence" value="ECO:0007669"/>
    <property type="project" value="UniProtKB-KW"/>
</dbReference>
<feature type="compositionally biased region" description="Polar residues" evidence="13">
    <location>
        <begin position="122"/>
        <end position="136"/>
    </location>
</feature>
<dbReference type="FunFam" id="3.40.50.300:FF:001246">
    <property type="entry name" value="ATPase family AAA domain-containing protein 5"/>
    <property type="match status" value="1"/>
</dbReference>
<feature type="domain" description="AAA+ ATPase" evidence="14">
    <location>
        <begin position="1180"/>
        <end position="1411"/>
    </location>
</feature>
<feature type="compositionally biased region" description="Basic and acidic residues" evidence="13">
    <location>
        <begin position="423"/>
        <end position="458"/>
    </location>
</feature>
<dbReference type="InParanoid" id="A0A6I8NPK3"/>
<feature type="compositionally biased region" description="Polar residues" evidence="13">
    <location>
        <begin position="144"/>
        <end position="160"/>
    </location>
</feature>
<keyword evidence="4" id="KW-0597">Phosphoprotein</keyword>
<feature type="region of interest" description="Disordered" evidence="13">
    <location>
        <begin position="1149"/>
        <end position="1178"/>
    </location>
</feature>
<comment type="subunit">
    <text evidence="10">Component of a heteropentameric replication factor ATAD5 RFC-like complex composed of one large subunit (ATAD5) and four small subunits (RFC2, RFC3, RFC4 and RFC5). Within the ATAD5 RFC-like complex, interacts with RFC2, RFC4 and RFC5. Within the ATAD5 RFC-like complex, interacts directly via-N terminal with RAD51; the interactions is enhanced under replication stress. Interacts with RB1 predominantly in G1 phase via its LXCXE motif. Interacts with RAD9A in growing cells. The interaction with RAD9A is reduced after exposure to DNA replication-inhibiting agents. Interacts with BRD4. Interacts with PCNA. Interacts with deubiquitinating enzyme USP1, and its associated factor, WDR48.</text>
</comment>
<evidence type="ECO:0000256" key="9">
    <source>
        <dbReference type="ARBA" id="ARBA00023242"/>
    </source>
</evidence>
<evidence type="ECO:0000256" key="2">
    <source>
        <dbReference type="ARBA" id="ARBA00006914"/>
    </source>
</evidence>
<dbReference type="GO" id="GO:0031391">
    <property type="term" value="C:Elg1 RFC-like complex"/>
    <property type="evidence" value="ECO:0007669"/>
    <property type="project" value="Ensembl"/>
</dbReference>
<comment type="subcellular location">
    <subcellularLocation>
        <location evidence="1">Nucleus</location>
    </subcellularLocation>
</comment>
<dbReference type="InterPro" id="IPR027417">
    <property type="entry name" value="P-loop_NTPase"/>
</dbReference>
<keyword evidence="7" id="KW-0067">ATP-binding</keyword>
<dbReference type="GeneID" id="100080364"/>
<keyword evidence="16" id="KW-1185">Reference proteome</keyword>
<evidence type="ECO:0000313" key="16">
    <source>
        <dbReference type="Proteomes" id="UP000002279"/>
    </source>
</evidence>
<evidence type="ECO:0000259" key="14">
    <source>
        <dbReference type="SMART" id="SM00382"/>
    </source>
</evidence>
<protein>
    <recommendedName>
        <fullName evidence="11">ATPase family AAA domain-containing protein 5</fullName>
    </recommendedName>
    <alternativeName>
        <fullName evidence="12">Chromosome fragility-associated gene 1 protein</fullName>
    </alternativeName>
</protein>
<dbReference type="GO" id="GO:0061860">
    <property type="term" value="F:DNA clamp unloader activity"/>
    <property type="evidence" value="ECO:0000318"/>
    <property type="project" value="GO_Central"/>
</dbReference>
<evidence type="ECO:0000313" key="15">
    <source>
        <dbReference type="Ensembl" id="ENSOANP00000042756.1"/>
    </source>
</evidence>
<feature type="compositionally biased region" description="Basic and acidic residues" evidence="13">
    <location>
        <begin position="1149"/>
        <end position="1171"/>
    </location>
</feature>
<feature type="compositionally biased region" description="Polar residues" evidence="13">
    <location>
        <begin position="1329"/>
        <end position="1338"/>
    </location>
</feature>
<dbReference type="RefSeq" id="XP_028935637.1">
    <property type="nucleotide sequence ID" value="XM_029079804.2"/>
</dbReference>
<dbReference type="SMART" id="SM00382">
    <property type="entry name" value="AAA"/>
    <property type="match status" value="1"/>
</dbReference>
<evidence type="ECO:0000256" key="8">
    <source>
        <dbReference type="ARBA" id="ARBA00022843"/>
    </source>
</evidence>
<keyword evidence="3" id="KW-1017">Isopeptide bond</keyword>
<dbReference type="GO" id="GO:0003677">
    <property type="term" value="F:DNA binding"/>
    <property type="evidence" value="ECO:0000318"/>
    <property type="project" value="GO_Central"/>
</dbReference>
<feature type="compositionally biased region" description="Low complexity" evidence="13">
    <location>
        <begin position="97"/>
        <end position="109"/>
    </location>
</feature>
<reference evidence="15" key="3">
    <citation type="submission" date="2025-09" db="UniProtKB">
        <authorList>
            <consortium name="Ensembl"/>
        </authorList>
    </citation>
    <scope>IDENTIFICATION</scope>
    <source>
        <strain evidence="15">Glennie</strain>
    </source>
</reference>
<dbReference type="GO" id="GO:0005634">
    <property type="term" value="C:nucleus"/>
    <property type="evidence" value="ECO:0000318"/>
    <property type="project" value="GO_Central"/>
</dbReference>
<evidence type="ECO:0000256" key="1">
    <source>
        <dbReference type="ARBA" id="ARBA00004123"/>
    </source>
</evidence>
<comment type="similarity">
    <text evidence="2">Belongs to the AAA ATPase family.</text>
</comment>
<feature type="compositionally biased region" description="Polar residues" evidence="13">
    <location>
        <begin position="534"/>
        <end position="546"/>
    </location>
</feature>
<feature type="compositionally biased region" description="Basic and acidic residues" evidence="13">
    <location>
        <begin position="164"/>
        <end position="173"/>
    </location>
</feature>
<feature type="compositionally biased region" description="Polar residues" evidence="13">
    <location>
        <begin position="459"/>
        <end position="475"/>
    </location>
</feature>
<dbReference type="Bgee" id="ENSOANG00000005254">
    <property type="expression patterns" value="Expressed in fibroblast and 7 other cell types or tissues"/>
</dbReference>
<evidence type="ECO:0000256" key="10">
    <source>
        <dbReference type="ARBA" id="ARBA00065125"/>
    </source>
</evidence>
<dbReference type="CDD" id="cd00009">
    <property type="entry name" value="AAA"/>
    <property type="match status" value="1"/>
</dbReference>
<dbReference type="SUPFAM" id="SSF52540">
    <property type="entry name" value="P-loop containing nucleoside triphosphate hydrolases"/>
    <property type="match status" value="1"/>
</dbReference>
<evidence type="ECO:0000256" key="3">
    <source>
        <dbReference type="ARBA" id="ARBA00022499"/>
    </source>
</evidence>
<feature type="compositionally biased region" description="Basic residues" evidence="13">
    <location>
        <begin position="110"/>
        <end position="119"/>
    </location>
</feature>
<dbReference type="GO" id="GO:0005524">
    <property type="term" value="F:ATP binding"/>
    <property type="evidence" value="ECO:0007669"/>
    <property type="project" value="UniProtKB-KW"/>
</dbReference>
<feature type="compositionally biased region" description="Basic residues" evidence="13">
    <location>
        <begin position="200"/>
        <end position="210"/>
    </location>
</feature>